<accession>A0A392SEM2</accession>
<proteinExistence type="predicted"/>
<dbReference type="PANTHER" id="PTHR36766">
    <property type="entry name" value="PLANT BROAD-SPECTRUM MILDEW RESISTANCE PROTEIN RPW8"/>
    <property type="match status" value="1"/>
</dbReference>
<sequence>MIKILLSSENGSSDQTPIISIVGLGGMGKTTFAKLVYHDNMIEGHFELKAWVYVSKTYDVVGLTKDILKTFNFPADGENLNLLQHQLQSTLMGK</sequence>
<dbReference type="GO" id="GO:0043531">
    <property type="term" value="F:ADP binding"/>
    <property type="evidence" value="ECO:0007669"/>
    <property type="project" value="InterPro"/>
</dbReference>
<dbReference type="InterPro" id="IPR027417">
    <property type="entry name" value="P-loop_NTPase"/>
</dbReference>
<dbReference type="Pfam" id="PF00931">
    <property type="entry name" value="NB-ARC"/>
    <property type="match status" value="1"/>
</dbReference>
<keyword evidence="1" id="KW-0611">Plant defense</keyword>
<dbReference type="InterPro" id="IPR002182">
    <property type="entry name" value="NB-ARC"/>
</dbReference>
<evidence type="ECO:0000259" key="2">
    <source>
        <dbReference type="Pfam" id="PF00931"/>
    </source>
</evidence>
<evidence type="ECO:0000256" key="1">
    <source>
        <dbReference type="ARBA" id="ARBA00022821"/>
    </source>
</evidence>
<dbReference type="GO" id="GO:0006952">
    <property type="term" value="P:defense response"/>
    <property type="evidence" value="ECO:0007669"/>
    <property type="project" value="UniProtKB-KW"/>
</dbReference>
<protein>
    <submittedName>
        <fullName evidence="3">CC-NBS-LRR resistance protein</fullName>
    </submittedName>
</protein>
<evidence type="ECO:0000313" key="4">
    <source>
        <dbReference type="Proteomes" id="UP000265520"/>
    </source>
</evidence>
<feature type="non-terminal residue" evidence="3">
    <location>
        <position position="94"/>
    </location>
</feature>
<comment type="caution">
    <text evidence="3">The sequence shown here is derived from an EMBL/GenBank/DDBJ whole genome shotgun (WGS) entry which is preliminary data.</text>
</comment>
<name>A0A392SEM2_9FABA</name>
<keyword evidence="4" id="KW-1185">Reference proteome</keyword>
<dbReference type="EMBL" id="LXQA010371147">
    <property type="protein sequence ID" value="MCI47338.1"/>
    <property type="molecule type" value="Genomic_DNA"/>
</dbReference>
<reference evidence="3 4" key="1">
    <citation type="journal article" date="2018" name="Front. Plant Sci.">
        <title>Red Clover (Trifolium pratense) and Zigzag Clover (T. medium) - A Picture of Genomic Similarities and Differences.</title>
        <authorList>
            <person name="Dluhosova J."/>
            <person name="Istvanek J."/>
            <person name="Nedelnik J."/>
            <person name="Repkova J."/>
        </authorList>
    </citation>
    <scope>NUCLEOTIDE SEQUENCE [LARGE SCALE GENOMIC DNA]</scope>
    <source>
        <strain evidence="4">cv. 10/8</strain>
        <tissue evidence="3">Leaf</tissue>
    </source>
</reference>
<dbReference type="Proteomes" id="UP000265520">
    <property type="component" value="Unassembled WGS sequence"/>
</dbReference>
<dbReference type="AlphaFoldDB" id="A0A392SEM2"/>
<dbReference type="SUPFAM" id="SSF52540">
    <property type="entry name" value="P-loop containing nucleoside triphosphate hydrolases"/>
    <property type="match status" value="1"/>
</dbReference>
<evidence type="ECO:0000313" key="3">
    <source>
        <dbReference type="EMBL" id="MCI47338.1"/>
    </source>
</evidence>
<organism evidence="3 4">
    <name type="scientific">Trifolium medium</name>
    <dbReference type="NCBI Taxonomy" id="97028"/>
    <lineage>
        <taxon>Eukaryota</taxon>
        <taxon>Viridiplantae</taxon>
        <taxon>Streptophyta</taxon>
        <taxon>Embryophyta</taxon>
        <taxon>Tracheophyta</taxon>
        <taxon>Spermatophyta</taxon>
        <taxon>Magnoliopsida</taxon>
        <taxon>eudicotyledons</taxon>
        <taxon>Gunneridae</taxon>
        <taxon>Pentapetalae</taxon>
        <taxon>rosids</taxon>
        <taxon>fabids</taxon>
        <taxon>Fabales</taxon>
        <taxon>Fabaceae</taxon>
        <taxon>Papilionoideae</taxon>
        <taxon>50 kb inversion clade</taxon>
        <taxon>NPAAA clade</taxon>
        <taxon>Hologalegina</taxon>
        <taxon>IRL clade</taxon>
        <taxon>Trifolieae</taxon>
        <taxon>Trifolium</taxon>
    </lineage>
</organism>
<feature type="domain" description="NB-ARC" evidence="2">
    <location>
        <begin position="13"/>
        <end position="91"/>
    </location>
</feature>
<dbReference type="PANTHER" id="PTHR36766:SF40">
    <property type="entry name" value="DISEASE RESISTANCE PROTEIN RGA3"/>
    <property type="match status" value="1"/>
</dbReference>
<dbReference type="Gene3D" id="3.40.50.300">
    <property type="entry name" value="P-loop containing nucleotide triphosphate hydrolases"/>
    <property type="match status" value="1"/>
</dbReference>